<dbReference type="InterPro" id="IPR029476">
    <property type="entry name" value="DNase_NucA_NucB"/>
</dbReference>
<comment type="caution">
    <text evidence="2">The sequence shown here is derived from an EMBL/GenBank/DDBJ whole genome shotgun (WGS) entry which is preliminary data.</text>
</comment>
<accession>A0ABP6ZPI8</accession>
<proteinExistence type="predicted"/>
<sequence length="203" mass="23286">MSNLSQAQAQVSTNVRCDTAWYIQNQGGCIFHKVTPYIQWNLGRTYDKAFWNYWNACTDPDGETYPAYANKYYIPGCKQDPTREYRILHRTTQVNRNSNQANTNTTCNKMWPGYSSKDGPNSYQCDEFPFASTYERSKVRMLQSNAYALCPIPTSHNRDAGGALETHFYQRIAFSWETRSPTPSARSAAAHLRQAERSFAVSR</sequence>
<organism evidence="2 3">
    <name type="scientific">Nonomuraea rosea</name>
    <dbReference type="NCBI Taxonomy" id="638574"/>
    <lineage>
        <taxon>Bacteria</taxon>
        <taxon>Bacillati</taxon>
        <taxon>Actinomycetota</taxon>
        <taxon>Actinomycetes</taxon>
        <taxon>Streptosporangiales</taxon>
        <taxon>Streptosporangiaceae</taxon>
        <taxon>Nonomuraea</taxon>
    </lineage>
</organism>
<protein>
    <recommendedName>
        <fullName evidence="1">Deoxyribonuclease NucA/NucB domain-containing protein</fullName>
    </recommendedName>
</protein>
<gene>
    <name evidence="2" type="ORF">GCM10022419_122020</name>
</gene>
<dbReference type="Pfam" id="PF14040">
    <property type="entry name" value="DNase_NucA_NucB"/>
    <property type="match status" value="1"/>
</dbReference>
<keyword evidence="3" id="KW-1185">Reference proteome</keyword>
<dbReference type="RefSeq" id="WP_345577301.1">
    <property type="nucleotide sequence ID" value="NZ_BAABDQ010000054.1"/>
</dbReference>
<feature type="domain" description="Deoxyribonuclease NucA/NucB" evidence="1">
    <location>
        <begin position="86"/>
        <end position="171"/>
    </location>
</feature>
<reference evidence="3" key="1">
    <citation type="journal article" date="2019" name="Int. J. Syst. Evol. Microbiol.">
        <title>The Global Catalogue of Microorganisms (GCM) 10K type strain sequencing project: providing services to taxonomists for standard genome sequencing and annotation.</title>
        <authorList>
            <consortium name="The Broad Institute Genomics Platform"/>
            <consortium name="The Broad Institute Genome Sequencing Center for Infectious Disease"/>
            <person name="Wu L."/>
            <person name="Ma J."/>
        </authorList>
    </citation>
    <scope>NUCLEOTIDE SEQUENCE [LARGE SCALE GENOMIC DNA]</scope>
    <source>
        <strain evidence="3">JCM 17326</strain>
    </source>
</reference>
<evidence type="ECO:0000259" key="1">
    <source>
        <dbReference type="Pfam" id="PF14040"/>
    </source>
</evidence>
<dbReference type="EMBL" id="BAABDQ010000054">
    <property type="protein sequence ID" value="GAA3616318.1"/>
    <property type="molecule type" value="Genomic_DNA"/>
</dbReference>
<evidence type="ECO:0000313" key="3">
    <source>
        <dbReference type="Proteomes" id="UP001500630"/>
    </source>
</evidence>
<dbReference type="Proteomes" id="UP001500630">
    <property type="component" value="Unassembled WGS sequence"/>
</dbReference>
<name>A0ABP6ZPI8_9ACTN</name>
<evidence type="ECO:0000313" key="2">
    <source>
        <dbReference type="EMBL" id="GAA3616318.1"/>
    </source>
</evidence>